<evidence type="ECO:0000259" key="7">
    <source>
        <dbReference type="Pfam" id="PF02683"/>
    </source>
</evidence>
<evidence type="ECO:0000256" key="4">
    <source>
        <dbReference type="ARBA" id="ARBA00022989"/>
    </source>
</evidence>
<evidence type="ECO:0000256" key="3">
    <source>
        <dbReference type="ARBA" id="ARBA00022692"/>
    </source>
</evidence>
<evidence type="ECO:0000256" key="1">
    <source>
        <dbReference type="ARBA" id="ARBA00004141"/>
    </source>
</evidence>
<dbReference type="EMBL" id="CP139957">
    <property type="protein sequence ID" value="WPX08042.1"/>
    <property type="molecule type" value="Genomic_DNA"/>
</dbReference>
<dbReference type="InterPro" id="IPR003834">
    <property type="entry name" value="Cyt_c_assmbl_TM_dom"/>
</dbReference>
<comment type="subcellular location">
    <subcellularLocation>
        <location evidence="1">Membrane</location>
        <topology evidence="1">Multi-pass membrane protein</topology>
    </subcellularLocation>
</comment>
<keyword evidence="3 6" id="KW-0812">Transmembrane</keyword>
<dbReference type="RefSeq" id="WP_045175356.1">
    <property type="nucleotide sequence ID" value="NZ_CP139957.1"/>
</dbReference>
<proteinExistence type="inferred from homology"/>
<feature type="domain" description="Cytochrome C biogenesis protein transmembrane" evidence="7">
    <location>
        <begin position="5"/>
        <end position="202"/>
    </location>
</feature>
<dbReference type="InterPro" id="IPR051790">
    <property type="entry name" value="Cytochrome_c-biogenesis_DsbD"/>
</dbReference>
<comment type="similarity">
    <text evidence="2">Belongs to the DsbD family.</text>
</comment>
<keyword evidence="9" id="KW-1185">Reference proteome</keyword>
<name>A0ABZ0TYT5_9FIRM</name>
<evidence type="ECO:0000313" key="8">
    <source>
        <dbReference type="EMBL" id="WPX08042.1"/>
    </source>
</evidence>
<dbReference type="Pfam" id="PF02683">
    <property type="entry name" value="DsbD_TM"/>
    <property type="match status" value="1"/>
</dbReference>
<organism evidence="8 9">
    <name type="scientific">Anaerocellum danielii</name>
    <dbReference type="NCBI Taxonomy" id="1387557"/>
    <lineage>
        <taxon>Bacteria</taxon>
        <taxon>Bacillati</taxon>
        <taxon>Bacillota</taxon>
        <taxon>Bacillota incertae sedis</taxon>
        <taxon>Caldicellulosiruptorales</taxon>
        <taxon>Caldicellulosiruptoraceae</taxon>
        <taxon>Anaerocellum</taxon>
    </lineage>
</organism>
<gene>
    <name evidence="8" type="ORF">SOJ16_001893</name>
</gene>
<dbReference type="PANTHER" id="PTHR31272:SF9">
    <property type="entry name" value="BLL1027 PROTEIN"/>
    <property type="match status" value="1"/>
</dbReference>
<evidence type="ECO:0000313" key="9">
    <source>
        <dbReference type="Proteomes" id="UP001322744"/>
    </source>
</evidence>
<feature type="transmembrane region" description="Helical" evidence="6">
    <location>
        <begin position="6"/>
        <end position="33"/>
    </location>
</feature>
<feature type="transmembrane region" description="Helical" evidence="6">
    <location>
        <begin position="115"/>
        <end position="136"/>
    </location>
</feature>
<dbReference type="PANTHER" id="PTHR31272">
    <property type="entry name" value="CYTOCHROME C-TYPE BIOGENESIS PROTEIN HI_1454-RELATED"/>
    <property type="match status" value="1"/>
</dbReference>
<keyword evidence="5 6" id="KW-0472">Membrane</keyword>
<accession>A0ABZ0TYT5</accession>
<feature type="transmembrane region" description="Helical" evidence="6">
    <location>
        <begin position="190"/>
        <end position="208"/>
    </location>
</feature>
<protein>
    <submittedName>
        <fullName evidence="8">Cytochrome c biogenesis protein CcdA</fullName>
    </submittedName>
</protein>
<dbReference type="Proteomes" id="UP001322744">
    <property type="component" value="Chromosome"/>
</dbReference>
<keyword evidence="4 6" id="KW-1133">Transmembrane helix</keyword>
<evidence type="ECO:0000256" key="6">
    <source>
        <dbReference type="SAM" id="Phobius"/>
    </source>
</evidence>
<reference evidence="8 9" key="1">
    <citation type="submission" date="2023-12" db="EMBL/GenBank/DDBJ databases">
        <authorList>
            <person name="Manesh M.J.H."/>
            <person name="Bing R.G."/>
            <person name="Willard D.J."/>
            <person name="Kelly R.M."/>
        </authorList>
    </citation>
    <scope>NUCLEOTIDE SEQUENCE [LARGE SCALE GENOMIC DNA]</scope>
    <source>
        <strain evidence="8 9">DSM 8977</strain>
    </source>
</reference>
<evidence type="ECO:0000256" key="2">
    <source>
        <dbReference type="ARBA" id="ARBA00006143"/>
    </source>
</evidence>
<feature type="transmembrane region" description="Helical" evidence="6">
    <location>
        <begin position="74"/>
        <end position="94"/>
    </location>
</feature>
<feature type="transmembrane region" description="Helical" evidence="6">
    <location>
        <begin position="45"/>
        <end position="68"/>
    </location>
</feature>
<feature type="transmembrane region" description="Helical" evidence="6">
    <location>
        <begin position="148"/>
        <end position="169"/>
    </location>
</feature>
<evidence type="ECO:0000256" key="5">
    <source>
        <dbReference type="ARBA" id="ARBA00023136"/>
    </source>
</evidence>
<sequence length="215" mass="23528">MKIDILAAVTAGFLSFFSPCILPLIPVYVLYIFSQKGSRLKNSLLFVLGFSIVFVVLGIAASAVGSVFSGYSFVLKKIAAIIIVLMGLVMLELSPDFLKRLFIPIHGNGNLDIDASPLILGMVLSISWTPCVGPVLTSILSMAAISGMFLKGAMLLFIYSIGFAVPFLVSSFLIDRLKTFFGMLNRYSRAIEYFTGVLLIAFGMLAFFDKINFFR</sequence>